<dbReference type="SUPFAM" id="SSF50965">
    <property type="entry name" value="Galactose oxidase, central domain"/>
    <property type="match status" value="1"/>
</dbReference>
<gene>
    <name evidence="3" type="ORF">M0811_04848</name>
</gene>
<evidence type="ECO:0000256" key="1">
    <source>
        <dbReference type="SAM" id="MobiDB-lite"/>
    </source>
</evidence>
<evidence type="ECO:0000313" key="4">
    <source>
        <dbReference type="Proteomes" id="UP001149090"/>
    </source>
</evidence>
<dbReference type="InterPro" id="IPR013783">
    <property type="entry name" value="Ig-like_fold"/>
</dbReference>
<comment type="caution">
    <text evidence="3">The sequence shown here is derived from an EMBL/GenBank/DDBJ whole genome shotgun (WGS) entry which is preliminary data.</text>
</comment>
<feature type="region of interest" description="Disordered" evidence="1">
    <location>
        <begin position="1939"/>
        <end position="1958"/>
    </location>
</feature>
<organism evidence="3 4">
    <name type="scientific">Anaeramoeba ignava</name>
    <name type="common">Anaerobic marine amoeba</name>
    <dbReference type="NCBI Taxonomy" id="1746090"/>
    <lineage>
        <taxon>Eukaryota</taxon>
        <taxon>Metamonada</taxon>
        <taxon>Anaeramoebidae</taxon>
        <taxon>Anaeramoeba</taxon>
    </lineage>
</organism>
<dbReference type="InterPro" id="IPR011043">
    <property type="entry name" value="Gal_Oxase/kelch_b-propeller"/>
</dbReference>
<dbReference type="InterPro" id="IPR036116">
    <property type="entry name" value="FN3_sf"/>
</dbReference>
<reference evidence="3" key="1">
    <citation type="submission" date="2022-10" db="EMBL/GenBank/DDBJ databases">
        <title>Novel sulphate-reducing endosymbionts in the free-living metamonad Anaeramoeba.</title>
        <authorList>
            <person name="Jerlstrom-Hultqvist J."/>
            <person name="Cepicka I."/>
            <person name="Gallot-Lavallee L."/>
            <person name="Salas-Leiva D."/>
            <person name="Curtis B.A."/>
            <person name="Zahonova K."/>
            <person name="Pipaliya S."/>
            <person name="Dacks J."/>
            <person name="Roger A.J."/>
        </authorList>
    </citation>
    <scope>NUCLEOTIDE SEQUENCE</scope>
    <source>
        <strain evidence="3">BMAN</strain>
    </source>
</reference>
<protein>
    <submittedName>
        <fullName evidence="3">Uncharacterized protein</fullName>
    </submittedName>
</protein>
<proteinExistence type="predicted"/>
<dbReference type="PANTHER" id="PTHR36220">
    <property type="entry name" value="UNNAMED PRODUCT"/>
    <property type="match status" value="1"/>
</dbReference>
<accession>A0A9Q0RG96</accession>
<dbReference type="Gene3D" id="2.60.40.10">
    <property type="entry name" value="Immunoglobulins"/>
    <property type="match status" value="1"/>
</dbReference>
<name>A0A9Q0RG96_ANAIG</name>
<feature type="compositionally biased region" description="Basic and acidic residues" evidence="1">
    <location>
        <begin position="1942"/>
        <end position="1958"/>
    </location>
</feature>
<feature type="transmembrane region" description="Helical" evidence="2">
    <location>
        <begin position="1909"/>
        <end position="1931"/>
    </location>
</feature>
<evidence type="ECO:0000256" key="2">
    <source>
        <dbReference type="SAM" id="Phobius"/>
    </source>
</evidence>
<keyword evidence="4" id="KW-1185">Reference proteome</keyword>
<keyword evidence="2" id="KW-1133">Transmembrane helix</keyword>
<dbReference type="EMBL" id="JAPDFW010000053">
    <property type="protein sequence ID" value="KAJ5078523.1"/>
    <property type="molecule type" value="Genomic_DNA"/>
</dbReference>
<dbReference type="SUPFAM" id="SSF49265">
    <property type="entry name" value="Fibronectin type III"/>
    <property type="match status" value="3"/>
</dbReference>
<keyword evidence="2" id="KW-0812">Transmembrane</keyword>
<dbReference type="Proteomes" id="UP001149090">
    <property type="component" value="Unassembled WGS sequence"/>
</dbReference>
<sequence>MQKKVFLLIAFFVLINQIFSTSTIFTLSPTITWRLTDTLTPEATAGIFASSVSTSENFCVIGDPVENTVGIFENNGTNFVFLQALTGPQGFGSSVSISGNFIVIGAPISNQSFVFKFNGSYWDLNQQFGGPPNFGVSVSISDNFTVIGSDITNRALVFHFNGSGWDALPALIGPPSSSFGSCVSISKDLIAISAKAQGQIFVYRFNAGSWTLEQNLQESTTGYGSSVAVSENIVVGAPGENTVYIYNYVDLVGWSIQKQLTGSGDQFGTTVAISSNVTVIGTNGSSEVFVYRFNVNDWDLEKTLSESPPSFGSSISISEDQSTIISGAPGSNEAFVFLSTLVPSPVTLINCTSLFSSFQCFWEQVEFPTSLDYQINYGVDFISIQSPIFDGNVFNQIFNSSLYVNITGNDFYSISIRACDPLTQTCGNQSQIFNLTTRIDSVKNFNLTNPTNDSIDVSFDPPNVKMDNEIPHLDHYVISYFKVSDTPTNVTVSNSSNFDTLDNLVCKAFYQVSMWSCRTPLCEGDDQGEAAHSAITTLFGPVSSLHCSVSNVFNVSCSWNDPGCSQSPNYYNFSYDTSSQDDSGNTHPLSTNVEFTAQFPNQEYQVSVSVCDSDNVCVYSVATSITTDKLPAPTIYGSIPKIEEVELNFTKLAQANKYIYSDNNGVNWKDFTSINLIGNEVIGTISGLSGNVQYQVSVRACFDSSCENQYLGLISETVSIKAKLGNITSFDCIPTICGFNCTWDPLTLSTGLEAYSLNYNSTSICLLPSKTNYSISGLIGGENYQISIYSSADSNCSFSDYSGINSTTSITTDKLPAPTIYGSISQNRRNFTSINLSGNEVIGTISGLSGNVQYQVSVRGCTDSSCENQYLGLISETVSIKAKLGNITSFNCIPTICGFNCTWDPLTLSTGLEAYSLTYNSTSVCLLPSKTNYSISGLIGGENYQISIYSSADSNCSFNDYSGINSTTSIITILEAPTIYGSISKIEEVELNFTKLTQASKYIYSDNNGVNWKNFTSINLSGNEVIGTISGLSGNVQYQVSVRGCSDSSCESQYLGAISETVSIKAKLGNITSFNCIPTVCGFNCTWDPLLLSTGLEAYSLTYNSTSVCLLPSKTNYSISGLIGGENYQISIYSSADSNCSFNDYSGINSTKLIFVPNLEAPTIYGSISKIEEVELNFTKLEQASKYIYSDNNGVNWKNFTSINLSGNEVIGTISGLSGNVQYQVSVRGCTDSNCESQYLGLISETVSIKAKLGNITSFNCIPTICGFNCTWDSLTLSTGLEAYSLTYNSTSVCLLPSKTNYSISGLIGGEIYQISIYSSADSNCSFNDYSGINSTTSITTDKLPAPTIYGSISKIEEVELNFTKLTQASKYIYSDNNGVNWKNFTSINLIGNEVIGTISGLSGNVQYQVSVRGCTDSSCESQYLGLISETVSIKAKLGNITSFNCIPTICGFNCTWDSLTLSTGLEAYSLTYNSTSVCLLPSKTNYSISGLIGGENYQISIYSSADSNCSFNDYSGINSTTSIITILEAPTIYGSISKIEEVELNFTKLEQASKYIYSDNNGVNWKNFTSINLIGNEVIGTISGLSGNVQYQVSVRGCTDSSCESQYLGAISETVSIKAKLGNITSFNCIPTICGFNCTWDPLLLSTGLEAYSLTYNSTSICLLPSKTNYSISGLIGGEIYQISIYSSADSNCSFNDYSGINSTTSIITILEAPTIYGSISKIEEVELNFTKLTQASKYIYSDNNGVNWKDFTSINLSGNEVIGTISGLSGNVQYQVSVRGCSDSSCESQYLGAISETVSIKAKLGNITSFDCIPTLYGFNCTWDPLTLSTGLEAYSLTYNSKSVCLLPSKTNYSISGLIGGENYQISIYSSADSNCSFNDYSGINSTTSIRILSPTESNNDSSQTTAIIVGIIVPILAISTFIVLYALFRRSQKSKRNSRKNDDDYERELQADLDI</sequence>
<dbReference type="PANTHER" id="PTHR36220:SF1">
    <property type="entry name" value="GAMMA TUBULIN COMPLEX COMPONENT C-TERMINAL DOMAIN-CONTAINING PROTEIN"/>
    <property type="match status" value="1"/>
</dbReference>
<keyword evidence="2" id="KW-0472">Membrane</keyword>
<evidence type="ECO:0000313" key="3">
    <source>
        <dbReference type="EMBL" id="KAJ5078523.1"/>
    </source>
</evidence>